<evidence type="ECO:0000256" key="3">
    <source>
        <dbReference type="ARBA" id="ARBA00022448"/>
    </source>
</evidence>
<dbReference type="AlphaFoldDB" id="A0A7D4Q6A4"/>
<keyword evidence="13" id="KW-1185">Reference proteome</keyword>
<protein>
    <submittedName>
        <fullName evidence="12">Energy transducer TonB</fullName>
    </submittedName>
</protein>
<evidence type="ECO:0000256" key="6">
    <source>
        <dbReference type="ARBA" id="ARBA00022692"/>
    </source>
</evidence>
<feature type="signal peptide" evidence="10">
    <location>
        <begin position="1"/>
        <end position="20"/>
    </location>
</feature>
<proteinExistence type="inferred from homology"/>
<evidence type="ECO:0000256" key="10">
    <source>
        <dbReference type="SAM" id="SignalP"/>
    </source>
</evidence>
<dbReference type="RefSeq" id="WP_173413749.1">
    <property type="nucleotide sequence ID" value="NZ_CP054139.1"/>
</dbReference>
<organism evidence="12 13">
    <name type="scientific">Mucilaginibacter mali</name>
    <dbReference type="NCBI Taxonomy" id="2740462"/>
    <lineage>
        <taxon>Bacteria</taxon>
        <taxon>Pseudomonadati</taxon>
        <taxon>Bacteroidota</taxon>
        <taxon>Sphingobacteriia</taxon>
        <taxon>Sphingobacteriales</taxon>
        <taxon>Sphingobacteriaceae</taxon>
        <taxon>Mucilaginibacter</taxon>
    </lineage>
</organism>
<dbReference type="KEGG" id="mmab:HQ865_04550"/>
<dbReference type="EMBL" id="CP054139">
    <property type="protein sequence ID" value="QKJ29051.1"/>
    <property type="molecule type" value="Genomic_DNA"/>
</dbReference>
<dbReference type="PROSITE" id="PS52015">
    <property type="entry name" value="TONB_CTD"/>
    <property type="match status" value="1"/>
</dbReference>
<dbReference type="GO" id="GO:0015031">
    <property type="term" value="P:protein transport"/>
    <property type="evidence" value="ECO:0007669"/>
    <property type="project" value="UniProtKB-KW"/>
</dbReference>
<feature type="domain" description="TonB C-terminal" evidence="11">
    <location>
        <begin position="45"/>
        <end position="136"/>
    </location>
</feature>
<accession>A0A7D4Q6A4</accession>
<feature type="chain" id="PRO_5028915316" evidence="10">
    <location>
        <begin position="21"/>
        <end position="136"/>
    </location>
</feature>
<comment type="similarity">
    <text evidence="2">Belongs to the TonB family.</text>
</comment>
<evidence type="ECO:0000256" key="1">
    <source>
        <dbReference type="ARBA" id="ARBA00004383"/>
    </source>
</evidence>
<evidence type="ECO:0000313" key="12">
    <source>
        <dbReference type="EMBL" id="QKJ29051.1"/>
    </source>
</evidence>
<dbReference type="InterPro" id="IPR051045">
    <property type="entry name" value="TonB-dependent_transducer"/>
</dbReference>
<keyword evidence="6" id="KW-0812">Transmembrane</keyword>
<dbReference type="Pfam" id="PF03544">
    <property type="entry name" value="TonB_C"/>
    <property type="match status" value="1"/>
</dbReference>
<keyword evidence="9" id="KW-0472">Membrane</keyword>
<evidence type="ECO:0000313" key="13">
    <source>
        <dbReference type="Proteomes" id="UP000505355"/>
    </source>
</evidence>
<dbReference type="InterPro" id="IPR037682">
    <property type="entry name" value="TonB_C"/>
</dbReference>
<dbReference type="Gene3D" id="3.30.1150.10">
    <property type="match status" value="1"/>
</dbReference>
<dbReference type="NCBIfam" id="TIGR01352">
    <property type="entry name" value="tonB_Cterm"/>
    <property type="match status" value="1"/>
</dbReference>
<evidence type="ECO:0000256" key="5">
    <source>
        <dbReference type="ARBA" id="ARBA00022519"/>
    </source>
</evidence>
<dbReference type="SUPFAM" id="SSF74653">
    <property type="entry name" value="TolA/TonB C-terminal domain"/>
    <property type="match status" value="1"/>
</dbReference>
<evidence type="ECO:0000256" key="4">
    <source>
        <dbReference type="ARBA" id="ARBA00022475"/>
    </source>
</evidence>
<evidence type="ECO:0000256" key="9">
    <source>
        <dbReference type="ARBA" id="ARBA00023136"/>
    </source>
</evidence>
<evidence type="ECO:0000256" key="8">
    <source>
        <dbReference type="ARBA" id="ARBA00022989"/>
    </source>
</evidence>
<dbReference type="GO" id="GO:0055085">
    <property type="term" value="P:transmembrane transport"/>
    <property type="evidence" value="ECO:0007669"/>
    <property type="project" value="InterPro"/>
</dbReference>
<evidence type="ECO:0000256" key="2">
    <source>
        <dbReference type="ARBA" id="ARBA00006555"/>
    </source>
</evidence>
<dbReference type="Proteomes" id="UP000505355">
    <property type="component" value="Chromosome"/>
</dbReference>
<dbReference type="GO" id="GO:0031992">
    <property type="term" value="F:energy transducer activity"/>
    <property type="evidence" value="ECO:0007669"/>
    <property type="project" value="TreeGrafter"/>
</dbReference>
<keyword evidence="7" id="KW-0653">Protein transport</keyword>
<comment type="subcellular location">
    <subcellularLocation>
        <location evidence="1">Cell inner membrane</location>
        <topology evidence="1">Single-pass membrane protein</topology>
        <orientation evidence="1">Periplasmic side</orientation>
    </subcellularLocation>
</comment>
<dbReference type="InterPro" id="IPR006260">
    <property type="entry name" value="TonB/TolA_C"/>
</dbReference>
<keyword evidence="8" id="KW-1133">Transmembrane helix</keyword>
<sequence>MRKYFIASLLVFAICFVTKAQTKPDSSKKETEVFLPVDVSAEFPGELEKFAQYIFKNLKYPEKAKEEKTQGKVFVSFVVEKDGSLTDIKIFKSVSPELDAEAIRLMKASPKWKPGMQGNNPVRQNYTLPIPFTLDN</sequence>
<keyword evidence="4" id="KW-1003">Cell membrane</keyword>
<dbReference type="PANTHER" id="PTHR33446">
    <property type="entry name" value="PROTEIN TONB-RELATED"/>
    <property type="match status" value="1"/>
</dbReference>
<evidence type="ECO:0000259" key="11">
    <source>
        <dbReference type="PROSITE" id="PS52015"/>
    </source>
</evidence>
<dbReference type="GO" id="GO:0098797">
    <property type="term" value="C:plasma membrane protein complex"/>
    <property type="evidence" value="ECO:0007669"/>
    <property type="project" value="TreeGrafter"/>
</dbReference>
<evidence type="ECO:0000256" key="7">
    <source>
        <dbReference type="ARBA" id="ARBA00022927"/>
    </source>
</evidence>
<keyword evidence="3" id="KW-0813">Transport</keyword>
<reference evidence="12 13" key="1">
    <citation type="submission" date="2020-05" db="EMBL/GenBank/DDBJ databases">
        <title>Mucilaginibacter mali sp. nov.</title>
        <authorList>
            <person name="Kim H.S."/>
            <person name="Lee K.C."/>
            <person name="Suh M.K."/>
            <person name="Kim J.-S."/>
            <person name="Han K.-I."/>
            <person name="Eom M.K."/>
            <person name="Shin Y.K."/>
            <person name="Lee J.-S."/>
        </authorList>
    </citation>
    <scope>NUCLEOTIDE SEQUENCE [LARGE SCALE GENOMIC DNA]</scope>
    <source>
        <strain evidence="12 13">G2-14</strain>
    </source>
</reference>
<name>A0A7D4Q6A4_9SPHI</name>
<dbReference type="PANTHER" id="PTHR33446:SF2">
    <property type="entry name" value="PROTEIN TONB"/>
    <property type="match status" value="1"/>
</dbReference>
<gene>
    <name evidence="12" type="ORF">HQ865_04550</name>
</gene>
<keyword evidence="10" id="KW-0732">Signal</keyword>
<keyword evidence="5" id="KW-0997">Cell inner membrane</keyword>